<dbReference type="SMART" id="SM00320">
    <property type="entry name" value="WD40"/>
    <property type="match status" value="4"/>
</dbReference>
<feature type="compositionally biased region" description="Low complexity" evidence="1">
    <location>
        <begin position="15"/>
        <end position="28"/>
    </location>
</feature>
<sequence length="802" mass="86265">MEQESEKDQARGDAEGQAQGQARAEAAEQAVLQTAPHKGTCDALYFSADRSRLLTAGADGRLACLETRETETSMSRSWAQKITHSLRVTAAAVSSDARMLAVAEETASGFQAWVHLLDAKGRIVQGQKPRIAGRFTLDIRHLSWHPSLPYLCIATDDGKVDIWHESKGRKQLFKGGGGGGPGAAGGVRCACLDDKAEKIAAAFASGDLAVVDVETSKEQFRSKLWPKSVSGSERLSMAWAPNGSYLALPGEQSVRLMPRDFSKEMVQLEGGHRFSTTIASWSPSGHVLVSASAEAVAVWAHQRLHRIIRFAVEPSSIAWGGCDFVAVGTQAGHFALLQVLVEAPADKDRTAAPVDSQDARDSQVSQETLPSAPSPSTEDTSEQAEAQQGQQGVQKATEAKEAPKQQRFQPGATLKGRRRFLAWNGCGSLKLMLPASRLGTRPQGAQVEVDHHSWRDPTSVRSFKIEENVELGAIGPNLFALGSNACGNSTIAVHVASPWQQASFRCTLALDERAEALAISSSFVAIVVSPQRYLRIFTPSFVPIGVLSLAGDIVSMVAHGDLLLVVFQPKPKREPNLRFMLLNVDRKERMEAGQLPLSERSTLKWIGFSAEAQALSLDSKGVLRMLCLHGAGENFGGGWIPVAELQKLWPVQAEEGALSCVEAEPKPGPSYRFQKVPFKLPCDGPAETFLRQSLLAAHRAQATACGLLPSKDSKAMAKQKKRCAGASPNSALNLLRIFLESKEEELAMDVVAEFLSRESSKASELEEAKAAASAAKLENLAAQLAKLAQLASGQPALKARKL</sequence>
<dbReference type="GO" id="GO:0006261">
    <property type="term" value="P:DNA-templated DNA replication"/>
    <property type="evidence" value="ECO:0007669"/>
    <property type="project" value="TreeGrafter"/>
</dbReference>
<keyword evidence="4" id="KW-1185">Reference proteome</keyword>
<dbReference type="Proteomes" id="UP000601435">
    <property type="component" value="Unassembled WGS sequence"/>
</dbReference>
<evidence type="ECO:0000256" key="1">
    <source>
        <dbReference type="SAM" id="MobiDB-lite"/>
    </source>
</evidence>
<proteinExistence type="predicted"/>
<dbReference type="GO" id="GO:0043596">
    <property type="term" value="C:nuclear replication fork"/>
    <property type="evidence" value="ECO:0007669"/>
    <property type="project" value="TreeGrafter"/>
</dbReference>
<dbReference type="InterPro" id="IPR001680">
    <property type="entry name" value="WD40_rpt"/>
</dbReference>
<gene>
    <name evidence="3" type="primary">wdhd1</name>
    <name evidence="3" type="ORF">SNEC2469_LOCUS11213</name>
</gene>
<protein>
    <submittedName>
        <fullName evidence="3">Wdhd1 protein</fullName>
    </submittedName>
</protein>
<feature type="compositionally biased region" description="Low complexity" evidence="1">
    <location>
        <begin position="383"/>
        <end position="392"/>
    </location>
</feature>
<dbReference type="EMBL" id="CAJNJA010017797">
    <property type="protein sequence ID" value="CAE7408149.1"/>
    <property type="molecule type" value="Genomic_DNA"/>
</dbReference>
<dbReference type="InterPro" id="IPR036322">
    <property type="entry name" value="WD40_repeat_dom_sf"/>
</dbReference>
<dbReference type="GO" id="GO:0000278">
    <property type="term" value="P:mitotic cell cycle"/>
    <property type="evidence" value="ECO:0007669"/>
    <property type="project" value="TreeGrafter"/>
</dbReference>
<feature type="compositionally biased region" description="Basic and acidic residues" evidence="1">
    <location>
        <begin position="1"/>
        <end position="14"/>
    </location>
</feature>
<accession>A0A812QXC1</accession>
<name>A0A812QXC1_9DINO</name>
<feature type="domain" description="WDHD1/CFT4 second beta-propeller" evidence="2">
    <location>
        <begin position="407"/>
        <end position="681"/>
    </location>
</feature>
<evidence type="ECO:0000259" key="2">
    <source>
        <dbReference type="Pfam" id="PF12341"/>
    </source>
</evidence>
<dbReference type="PANTHER" id="PTHR19932:SF10">
    <property type="entry name" value="WD REPEAT AND HMG-BOX DNA-BINDING PROTEIN 1"/>
    <property type="match status" value="1"/>
</dbReference>
<evidence type="ECO:0000313" key="4">
    <source>
        <dbReference type="Proteomes" id="UP000601435"/>
    </source>
</evidence>
<dbReference type="Gene3D" id="2.130.10.10">
    <property type="entry name" value="YVTN repeat-like/Quinoprotein amine dehydrogenase"/>
    <property type="match status" value="2"/>
</dbReference>
<evidence type="ECO:0000313" key="3">
    <source>
        <dbReference type="EMBL" id="CAE7408149.1"/>
    </source>
</evidence>
<feature type="region of interest" description="Disordered" evidence="1">
    <location>
        <begin position="1"/>
        <end position="28"/>
    </location>
</feature>
<dbReference type="SUPFAM" id="SSF50978">
    <property type="entry name" value="WD40 repeat-like"/>
    <property type="match status" value="1"/>
</dbReference>
<dbReference type="PANTHER" id="PTHR19932">
    <property type="entry name" value="WD REPEAT AND HMG-BOX DNA BINDING PROTEIN"/>
    <property type="match status" value="1"/>
</dbReference>
<feature type="compositionally biased region" description="Polar residues" evidence="1">
    <location>
        <begin position="362"/>
        <end position="378"/>
    </location>
</feature>
<dbReference type="OrthoDB" id="427368at2759"/>
<comment type="caution">
    <text evidence="3">The sequence shown here is derived from an EMBL/GenBank/DDBJ whole genome shotgun (WGS) entry which is preliminary data.</text>
</comment>
<dbReference type="Pfam" id="PF12341">
    <property type="entry name" value="Mcl1_mid"/>
    <property type="match status" value="1"/>
</dbReference>
<organism evidence="3 4">
    <name type="scientific">Symbiodinium necroappetens</name>
    <dbReference type="NCBI Taxonomy" id="1628268"/>
    <lineage>
        <taxon>Eukaryota</taxon>
        <taxon>Sar</taxon>
        <taxon>Alveolata</taxon>
        <taxon>Dinophyceae</taxon>
        <taxon>Suessiales</taxon>
        <taxon>Symbiodiniaceae</taxon>
        <taxon>Symbiodinium</taxon>
    </lineage>
</organism>
<dbReference type="AlphaFoldDB" id="A0A812QXC1"/>
<reference evidence="3" key="1">
    <citation type="submission" date="2021-02" db="EMBL/GenBank/DDBJ databases">
        <authorList>
            <person name="Dougan E. K."/>
            <person name="Rhodes N."/>
            <person name="Thang M."/>
            <person name="Chan C."/>
        </authorList>
    </citation>
    <scope>NUCLEOTIDE SEQUENCE</scope>
</reference>
<dbReference type="InterPro" id="IPR015943">
    <property type="entry name" value="WD40/YVTN_repeat-like_dom_sf"/>
</dbReference>
<dbReference type="GO" id="GO:0006281">
    <property type="term" value="P:DNA repair"/>
    <property type="evidence" value="ECO:0007669"/>
    <property type="project" value="TreeGrafter"/>
</dbReference>
<dbReference type="InterPro" id="IPR022100">
    <property type="entry name" value="WDHD1/CFT4_beta-prop_2nd"/>
</dbReference>
<feature type="region of interest" description="Disordered" evidence="1">
    <location>
        <begin position="348"/>
        <end position="411"/>
    </location>
</feature>
<dbReference type="GO" id="GO:0003682">
    <property type="term" value="F:chromatin binding"/>
    <property type="evidence" value="ECO:0007669"/>
    <property type="project" value="TreeGrafter"/>
</dbReference>